<dbReference type="EMBL" id="CAFBQP010000039">
    <property type="protein sequence ID" value="CAB5062507.1"/>
    <property type="molecule type" value="Genomic_DNA"/>
</dbReference>
<reference evidence="9" key="1">
    <citation type="submission" date="2020-05" db="EMBL/GenBank/DDBJ databases">
        <authorList>
            <person name="Chiriac C."/>
            <person name="Salcher M."/>
            <person name="Ghai R."/>
            <person name="Kavagutti S V."/>
        </authorList>
    </citation>
    <scope>NUCLEOTIDE SEQUENCE</scope>
</reference>
<dbReference type="InterPro" id="IPR019576">
    <property type="entry name" value="Pyridoxamine_oxidase_dimer_C"/>
</dbReference>
<dbReference type="InterPro" id="IPR000659">
    <property type="entry name" value="Pyridox_Oxase"/>
</dbReference>
<evidence type="ECO:0000256" key="3">
    <source>
        <dbReference type="ARBA" id="ARBA00022643"/>
    </source>
</evidence>
<dbReference type="PANTHER" id="PTHR10851:SF0">
    <property type="entry name" value="PYRIDOXINE-5'-PHOSPHATE OXIDASE"/>
    <property type="match status" value="1"/>
</dbReference>
<feature type="domain" description="Pyridoxamine 5'-phosphate oxidase N-terminal" evidence="5">
    <location>
        <begin position="32"/>
        <end position="156"/>
    </location>
</feature>
<keyword evidence="3" id="KW-0288">FMN</keyword>
<comment type="cofactor">
    <cofactor evidence="1">
        <name>FMN</name>
        <dbReference type="ChEBI" id="CHEBI:58210"/>
    </cofactor>
</comment>
<evidence type="ECO:0000256" key="4">
    <source>
        <dbReference type="ARBA" id="ARBA00023002"/>
    </source>
</evidence>
<dbReference type="GO" id="GO:0010181">
    <property type="term" value="F:FMN binding"/>
    <property type="evidence" value="ECO:0007669"/>
    <property type="project" value="InterPro"/>
</dbReference>
<accession>A0A6J7EZF9</accession>
<dbReference type="GO" id="GO:0008615">
    <property type="term" value="P:pyridoxine biosynthetic process"/>
    <property type="evidence" value="ECO:0007669"/>
    <property type="project" value="InterPro"/>
</dbReference>
<dbReference type="PROSITE" id="PS01064">
    <property type="entry name" value="PYRIDOX_OXIDASE"/>
    <property type="match status" value="1"/>
</dbReference>
<evidence type="ECO:0000313" key="9">
    <source>
        <dbReference type="EMBL" id="CAB4886898.1"/>
    </source>
</evidence>
<sequence>MSLDRRIDYETHGFDAAEADADPLRQWRLWFDQAVEAECVEPNAFVLSTIGDDGIPDSRNVLARGADGQGIVFFTNYTSAKSQHLTARPVASAVFSWLAVHRQVKLRGQVERVSAAESDAYFASRPRNSQIGAWASPQSRVIANRSELEALVSSVEARFEGADIPRPEHWGGWRIVPEVVEFWQGRPSRLHDRIRYRRSETGSAATWIVERLAP</sequence>
<dbReference type="SUPFAM" id="SSF50475">
    <property type="entry name" value="FMN-binding split barrel"/>
    <property type="match status" value="1"/>
</dbReference>
<dbReference type="Pfam" id="PF10590">
    <property type="entry name" value="PNP_phzG_C"/>
    <property type="match status" value="1"/>
</dbReference>
<dbReference type="PIRSF" id="PIRSF000190">
    <property type="entry name" value="Pyd_amn-ph_oxd"/>
    <property type="match status" value="1"/>
</dbReference>
<dbReference type="GO" id="GO:0004733">
    <property type="term" value="F:pyridoxamine phosphate oxidase activity"/>
    <property type="evidence" value="ECO:0007669"/>
    <property type="project" value="InterPro"/>
</dbReference>
<dbReference type="NCBIfam" id="TIGR00558">
    <property type="entry name" value="pdxH"/>
    <property type="match status" value="1"/>
</dbReference>
<evidence type="ECO:0000256" key="1">
    <source>
        <dbReference type="ARBA" id="ARBA00001917"/>
    </source>
</evidence>
<dbReference type="EMBL" id="CAEZYY010000045">
    <property type="protein sequence ID" value="CAB4767853.1"/>
    <property type="molecule type" value="Genomic_DNA"/>
</dbReference>
<organism evidence="9">
    <name type="scientific">freshwater metagenome</name>
    <dbReference type="NCBI Taxonomy" id="449393"/>
    <lineage>
        <taxon>unclassified sequences</taxon>
        <taxon>metagenomes</taxon>
        <taxon>ecological metagenomes</taxon>
    </lineage>
</organism>
<gene>
    <name evidence="7" type="ORF">UFOPK2602_01975</name>
    <name evidence="8" type="ORF">UFOPK2806_02238</name>
    <name evidence="9" type="ORF">UFOPK3417_02121</name>
    <name evidence="10" type="ORF">UFOPK4306_01159</name>
</gene>
<evidence type="ECO:0000259" key="6">
    <source>
        <dbReference type="Pfam" id="PF10590"/>
    </source>
</evidence>
<dbReference type="PANTHER" id="PTHR10851">
    <property type="entry name" value="PYRIDOXINE-5-PHOSPHATE OXIDASE"/>
    <property type="match status" value="1"/>
</dbReference>
<proteinExistence type="inferred from homology"/>
<evidence type="ECO:0000256" key="2">
    <source>
        <dbReference type="ARBA" id="ARBA00022630"/>
    </source>
</evidence>
<protein>
    <submittedName>
        <fullName evidence="9">Unannotated protein</fullName>
    </submittedName>
</protein>
<dbReference type="Gene3D" id="2.30.110.10">
    <property type="entry name" value="Electron Transport, Fmn-binding Protein, Chain A"/>
    <property type="match status" value="1"/>
</dbReference>
<dbReference type="HAMAP" id="MF_01629">
    <property type="entry name" value="PdxH"/>
    <property type="match status" value="1"/>
</dbReference>
<feature type="domain" description="Pyridoxine 5'-phosphate oxidase dimerisation C-terminal" evidence="6">
    <location>
        <begin position="170"/>
        <end position="214"/>
    </location>
</feature>
<evidence type="ECO:0000313" key="8">
    <source>
        <dbReference type="EMBL" id="CAB4767853.1"/>
    </source>
</evidence>
<dbReference type="InterPro" id="IPR012349">
    <property type="entry name" value="Split_barrel_FMN-bd"/>
</dbReference>
<evidence type="ECO:0000259" key="5">
    <source>
        <dbReference type="Pfam" id="PF01243"/>
    </source>
</evidence>
<name>A0A6J7EZF9_9ZZZZ</name>
<dbReference type="AlphaFoldDB" id="A0A6J7EZF9"/>
<dbReference type="NCBIfam" id="NF004231">
    <property type="entry name" value="PRK05679.1"/>
    <property type="match status" value="1"/>
</dbReference>
<keyword evidence="2" id="KW-0285">Flavoprotein</keyword>
<dbReference type="EMBL" id="CAEZXX010000173">
    <property type="protein sequence ID" value="CAB4724517.1"/>
    <property type="molecule type" value="Genomic_DNA"/>
</dbReference>
<dbReference type="Pfam" id="PF01243">
    <property type="entry name" value="PNPOx_N"/>
    <property type="match status" value="1"/>
</dbReference>
<dbReference type="EMBL" id="CAFBLR010000310">
    <property type="protein sequence ID" value="CAB4886898.1"/>
    <property type="molecule type" value="Genomic_DNA"/>
</dbReference>
<dbReference type="InterPro" id="IPR019740">
    <property type="entry name" value="Pyridox_Oxase_CS"/>
</dbReference>
<evidence type="ECO:0000313" key="10">
    <source>
        <dbReference type="EMBL" id="CAB5062507.1"/>
    </source>
</evidence>
<dbReference type="InterPro" id="IPR011576">
    <property type="entry name" value="Pyridox_Oxase_N"/>
</dbReference>
<keyword evidence="4" id="KW-0560">Oxidoreductase</keyword>
<evidence type="ECO:0000313" key="7">
    <source>
        <dbReference type="EMBL" id="CAB4724517.1"/>
    </source>
</evidence>